<dbReference type="InterPro" id="IPR002559">
    <property type="entry name" value="Transposase_11"/>
</dbReference>
<accession>A0ABW2WNW4</accession>
<feature type="domain" description="Transposase IS4 N-terminal" evidence="3">
    <location>
        <begin position="1"/>
        <end position="61"/>
    </location>
</feature>
<dbReference type="Pfam" id="PF13006">
    <property type="entry name" value="Nterm_IS4"/>
    <property type="match status" value="1"/>
</dbReference>
<dbReference type="PANTHER" id="PTHR37529:SF1">
    <property type="entry name" value="TRANSPOSASE INSG FOR INSERTION SEQUENCE ELEMENT IS4-RELATED"/>
    <property type="match status" value="1"/>
</dbReference>
<evidence type="ECO:0000259" key="3">
    <source>
        <dbReference type="Pfam" id="PF13006"/>
    </source>
</evidence>
<dbReference type="NCBIfam" id="NF033592">
    <property type="entry name" value="transpos_IS4_1"/>
    <property type="match status" value="1"/>
</dbReference>
<feature type="compositionally biased region" description="Polar residues" evidence="1">
    <location>
        <begin position="407"/>
        <end position="417"/>
    </location>
</feature>
<dbReference type="InterPro" id="IPR024473">
    <property type="entry name" value="Transposases_IS4_N"/>
</dbReference>
<dbReference type="InterPro" id="IPR047952">
    <property type="entry name" value="Transpos_IS4"/>
</dbReference>
<comment type="caution">
    <text evidence="4">The sequence shown here is derived from an EMBL/GenBank/DDBJ whole genome shotgun (WGS) entry which is preliminary data.</text>
</comment>
<dbReference type="Pfam" id="PF01609">
    <property type="entry name" value="DDE_Tnp_1"/>
    <property type="match status" value="1"/>
</dbReference>
<protein>
    <submittedName>
        <fullName evidence="4">IS4 family transposase</fullName>
    </submittedName>
</protein>
<dbReference type="PANTHER" id="PTHR37529">
    <property type="entry name" value="TRANSPOSASE INSG FOR INSERTION SEQUENCE ELEMENT IS4-RELATED"/>
    <property type="match status" value="1"/>
</dbReference>
<evidence type="ECO:0000313" key="4">
    <source>
        <dbReference type="EMBL" id="MFD0623231.1"/>
    </source>
</evidence>
<dbReference type="Proteomes" id="UP001596915">
    <property type="component" value="Unassembled WGS sequence"/>
</dbReference>
<feature type="domain" description="Transposase IS4-like" evidence="2">
    <location>
        <begin position="81"/>
        <end position="301"/>
    </location>
</feature>
<reference evidence="5" key="1">
    <citation type="journal article" date="2019" name="Int. J. Syst. Evol. Microbiol.">
        <title>The Global Catalogue of Microorganisms (GCM) 10K type strain sequencing project: providing services to taxonomists for standard genome sequencing and annotation.</title>
        <authorList>
            <consortium name="The Broad Institute Genomics Platform"/>
            <consortium name="The Broad Institute Genome Sequencing Center for Infectious Disease"/>
            <person name="Wu L."/>
            <person name="Ma J."/>
        </authorList>
    </citation>
    <scope>NUCLEOTIDE SEQUENCE [LARGE SCALE GENOMIC DNA]</scope>
    <source>
        <strain evidence="5">JCM 12607</strain>
    </source>
</reference>
<evidence type="ECO:0000259" key="2">
    <source>
        <dbReference type="Pfam" id="PF01609"/>
    </source>
</evidence>
<keyword evidence="5" id="KW-1185">Reference proteome</keyword>
<gene>
    <name evidence="4" type="ORF">ACFQ2K_10880</name>
</gene>
<proteinExistence type="predicted"/>
<dbReference type="SUPFAM" id="SSF53098">
    <property type="entry name" value="Ribonuclease H-like"/>
    <property type="match status" value="1"/>
</dbReference>
<evidence type="ECO:0000256" key="1">
    <source>
        <dbReference type="SAM" id="MobiDB-lite"/>
    </source>
</evidence>
<name>A0ABW2WNW4_9ACTN</name>
<sequence>MYFVLAMCLFSGQGYEEVGRLLTQGLERERRWSKTWRVPTSGAIGRARLRLGAEPMKALFARVCRPVALPATTGAWFRGLRLVSVDGTTFDLPDTQANAAFFGRPGTGRGQGRSAYPQARAVALVECGTHAVFAADVAPLAVHETALARRLFPSLTRGMLLLADVGFLGFDLWRAAASTGADLLWRVRSNAVLPVVAALPDGSYLSEIVAARDKNRRAGPAQVRVIEYALDPGGEGAVYRLVTTLLDPATAPAVELAALYAERRETETTFDEIKTHLGGPRFVLRSQYPAGAEQEIFGFFLVHHALRDLMHQVARQEREDPDRMSFTRTLRVVRRQTTSQAGFSPSRLTRALKQTLREITERLLEPRRLRSNPRVIKRKMSNWALKRTEHNNPPRPATPAVTLVEPTKTSPTPRIKH</sequence>
<dbReference type="InterPro" id="IPR012337">
    <property type="entry name" value="RNaseH-like_sf"/>
</dbReference>
<evidence type="ECO:0000313" key="5">
    <source>
        <dbReference type="Proteomes" id="UP001596915"/>
    </source>
</evidence>
<feature type="region of interest" description="Disordered" evidence="1">
    <location>
        <begin position="380"/>
        <end position="417"/>
    </location>
</feature>
<organism evidence="4 5">
    <name type="scientific">Streptomyces sanglieri</name>
    <dbReference type="NCBI Taxonomy" id="193460"/>
    <lineage>
        <taxon>Bacteria</taxon>
        <taxon>Bacillati</taxon>
        <taxon>Actinomycetota</taxon>
        <taxon>Actinomycetes</taxon>
        <taxon>Kitasatosporales</taxon>
        <taxon>Streptomycetaceae</taxon>
        <taxon>Streptomyces</taxon>
    </lineage>
</organism>
<dbReference type="EMBL" id="JBHTGL010000008">
    <property type="protein sequence ID" value="MFD0623231.1"/>
    <property type="molecule type" value="Genomic_DNA"/>
</dbReference>